<feature type="region of interest" description="Disordered" evidence="2">
    <location>
        <begin position="394"/>
        <end position="422"/>
    </location>
</feature>
<reference evidence="3" key="1">
    <citation type="submission" date="2021-02" db="EMBL/GenBank/DDBJ databases">
        <authorList>
            <person name="Nowell W R."/>
        </authorList>
    </citation>
    <scope>NUCLEOTIDE SEQUENCE</scope>
</reference>
<feature type="compositionally biased region" description="Polar residues" evidence="2">
    <location>
        <begin position="12"/>
        <end position="32"/>
    </location>
</feature>
<feature type="region of interest" description="Disordered" evidence="2">
    <location>
        <begin position="280"/>
        <end position="303"/>
    </location>
</feature>
<feature type="region of interest" description="Disordered" evidence="2">
    <location>
        <begin position="214"/>
        <end position="264"/>
    </location>
</feature>
<protein>
    <submittedName>
        <fullName evidence="3">Uncharacterized protein</fullName>
    </submittedName>
</protein>
<feature type="coiled-coil region" evidence="1">
    <location>
        <begin position="306"/>
        <end position="333"/>
    </location>
</feature>
<feature type="region of interest" description="Disordered" evidence="2">
    <location>
        <begin position="1"/>
        <end position="34"/>
    </location>
</feature>
<evidence type="ECO:0000256" key="1">
    <source>
        <dbReference type="SAM" id="Coils"/>
    </source>
</evidence>
<dbReference type="EMBL" id="CAJOBE010001368">
    <property type="protein sequence ID" value="CAF3737762.1"/>
    <property type="molecule type" value="Genomic_DNA"/>
</dbReference>
<feature type="compositionally biased region" description="Basic and acidic residues" evidence="2">
    <location>
        <begin position="449"/>
        <end position="460"/>
    </location>
</feature>
<dbReference type="AlphaFoldDB" id="A0A814FME0"/>
<proteinExistence type="predicted"/>
<name>A0A814FME0_9BILA</name>
<dbReference type="EMBL" id="CAJNOU010000397">
    <property type="protein sequence ID" value="CAF0984978.1"/>
    <property type="molecule type" value="Genomic_DNA"/>
</dbReference>
<feature type="compositionally biased region" description="Polar residues" evidence="2">
    <location>
        <begin position="394"/>
        <end position="412"/>
    </location>
</feature>
<feature type="compositionally biased region" description="Polar residues" evidence="2">
    <location>
        <begin position="240"/>
        <end position="264"/>
    </location>
</feature>
<dbReference type="Proteomes" id="UP000663874">
    <property type="component" value="Unassembled WGS sequence"/>
</dbReference>
<feature type="region of interest" description="Disordered" evidence="2">
    <location>
        <begin position="358"/>
        <end position="377"/>
    </location>
</feature>
<feature type="compositionally biased region" description="Polar residues" evidence="2">
    <location>
        <begin position="436"/>
        <end position="448"/>
    </location>
</feature>
<comment type="caution">
    <text evidence="3">The sequence shown here is derived from an EMBL/GenBank/DDBJ whole genome shotgun (WGS) entry which is preliminary data.</text>
</comment>
<gene>
    <name evidence="4" type="ORF">FNK824_LOCUS11491</name>
    <name evidence="3" type="ORF">SEV965_LOCUS9957</name>
</gene>
<feature type="region of interest" description="Disordered" evidence="2">
    <location>
        <begin position="436"/>
        <end position="470"/>
    </location>
</feature>
<feature type="compositionally biased region" description="Low complexity" evidence="2">
    <location>
        <begin position="282"/>
        <end position="303"/>
    </location>
</feature>
<keyword evidence="1" id="KW-0175">Coiled coil</keyword>
<evidence type="ECO:0000313" key="4">
    <source>
        <dbReference type="EMBL" id="CAF3737762.1"/>
    </source>
</evidence>
<sequence>MLYHVIRRPSHPNITNSSDQSTNNQKRGSIPTTKLMPRYHYSRIVPNSATNNTDSLLTRNSFDGHISKPTMTVTTTSNNNNIIINPYGSFKSTFIPLVTNNRTIPPNRRDFIQIPITREDGTPITANNQSRSVPVTFISQTTSLPVAGNNNNNNENTNSRPNFINLLRPNSKYFQRHFNNTTDNVPPTTLSSRPRLPSVTRRLSLTIPIITTTNTDDDAAKSTVPSSPTRQIPIHLPQPATVTSIPTNSSHVTSGILHSSSPINPVENQKIDIEDEPLSSPILLTNNNSQQSSSDSTLTSSNISPIRRAEAMAREAIQGIARLQQQRNSLISENNGRSPSLSRRVIINLKNNQSVSLDSRLSSAMKPPPIPSSSRTKQRNNFFHIPVLHEIQVPSHSASQQTETISQSLSASNNNNNNNENYKNEFHLEIPVTITTSNDQENQNQINNGKEDGINSHERIPSGNNNSNQTLKSILKRSSSRETVSRKNVSFMNA</sequence>
<dbReference type="Proteomes" id="UP000663889">
    <property type="component" value="Unassembled WGS sequence"/>
</dbReference>
<organism evidence="3 5">
    <name type="scientific">Rotaria sordida</name>
    <dbReference type="NCBI Taxonomy" id="392033"/>
    <lineage>
        <taxon>Eukaryota</taxon>
        <taxon>Metazoa</taxon>
        <taxon>Spiralia</taxon>
        <taxon>Gnathifera</taxon>
        <taxon>Rotifera</taxon>
        <taxon>Eurotatoria</taxon>
        <taxon>Bdelloidea</taxon>
        <taxon>Philodinida</taxon>
        <taxon>Philodinidae</taxon>
        <taxon>Rotaria</taxon>
    </lineage>
</organism>
<evidence type="ECO:0000313" key="5">
    <source>
        <dbReference type="Proteomes" id="UP000663889"/>
    </source>
</evidence>
<evidence type="ECO:0000313" key="3">
    <source>
        <dbReference type="EMBL" id="CAF0984978.1"/>
    </source>
</evidence>
<evidence type="ECO:0000256" key="2">
    <source>
        <dbReference type="SAM" id="MobiDB-lite"/>
    </source>
</evidence>
<feature type="compositionally biased region" description="Basic residues" evidence="2">
    <location>
        <begin position="1"/>
        <end position="10"/>
    </location>
</feature>
<accession>A0A814FME0</accession>